<dbReference type="PROSITE" id="PS01124">
    <property type="entry name" value="HTH_ARAC_FAMILY_2"/>
    <property type="match status" value="1"/>
</dbReference>
<reference evidence="5 6" key="1">
    <citation type="submission" date="2019-12" db="EMBL/GenBank/DDBJ databases">
        <title>Novel species isolated from a subtropical stream in China.</title>
        <authorList>
            <person name="Lu H."/>
        </authorList>
    </citation>
    <scope>NUCLEOTIDE SEQUENCE [LARGE SCALE GENOMIC DNA]</scope>
    <source>
        <strain evidence="5 6">FT109W</strain>
    </source>
</reference>
<name>A0ABW9WN26_9BURK</name>
<evidence type="ECO:0000256" key="1">
    <source>
        <dbReference type="ARBA" id="ARBA00023015"/>
    </source>
</evidence>
<dbReference type="Pfam" id="PF12833">
    <property type="entry name" value="HTH_18"/>
    <property type="match status" value="1"/>
</dbReference>
<evidence type="ECO:0000259" key="4">
    <source>
        <dbReference type="PROSITE" id="PS01124"/>
    </source>
</evidence>
<dbReference type="SMART" id="SM00342">
    <property type="entry name" value="HTH_ARAC"/>
    <property type="match status" value="1"/>
</dbReference>
<protein>
    <submittedName>
        <fullName evidence="5">Helix-turn-helix domain-containing protein</fullName>
    </submittedName>
</protein>
<dbReference type="Proteomes" id="UP000466332">
    <property type="component" value="Unassembled WGS sequence"/>
</dbReference>
<dbReference type="InterPro" id="IPR009057">
    <property type="entry name" value="Homeodomain-like_sf"/>
</dbReference>
<comment type="caution">
    <text evidence="5">The sequence shown here is derived from an EMBL/GenBank/DDBJ whole genome shotgun (WGS) entry which is preliminary data.</text>
</comment>
<keyword evidence="6" id="KW-1185">Reference proteome</keyword>
<dbReference type="PANTHER" id="PTHR47894">
    <property type="entry name" value="HTH-TYPE TRANSCRIPTIONAL REGULATOR GADX"/>
    <property type="match status" value="1"/>
</dbReference>
<accession>A0ABW9WN26</accession>
<keyword evidence="1" id="KW-0805">Transcription regulation</keyword>
<organism evidence="5 6">
    <name type="scientific">Duganella margarita</name>
    <dbReference type="NCBI Taxonomy" id="2692170"/>
    <lineage>
        <taxon>Bacteria</taxon>
        <taxon>Pseudomonadati</taxon>
        <taxon>Pseudomonadota</taxon>
        <taxon>Betaproteobacteria</taxon>
        <taxon>Burkholderiales</taxon>
        <taxon>Oxalobacteraceae</taxon>
        <taxon>Telluria group</taxon>
        <taxon>Duganella</taxon>
    </lineage>
</organism>
<evidence type="ECO:0000313" key="6">
    <source>
        <dbReference type="Proteomes" id="UP000466332"/>
    </source>
</evidence>
<gene>
    <name evidence="5" type="ORF">GTP55_24820</name>
</gene>
<proteinExistence type="predicted"/>
<dbReference type="InterPro" id="IPR020449">
    <property type="entry name" value="Tscrpt_reg_AraC-type_HTH"/>
</dbReference>
<evidence type="ECO:0000313" key="5">
    <source>
        <dbReference type="EMBL" id="MYN42568.1"/>
    </source>
</evidence>
<sequence length="295" mass="31331">MLTAVTLPRRCTAREGLGASAHLRQGRELFVPDLFVGQSTVVLVQAGRKIVFGAGEQWVAEAGELILLPHGASYGVTNQLSGAAPYEAISLMFDDSLLAAAMPAPTPAATAAAVTLTAVTTAAPAPAFAPLSRPHVLRSPSASFRHTVERVRALWMDPATPPTIARHAALEVLAWLAVHGCRFAPSAQRSIPERLRALLVSAPAQSWHAAQAAAALNLSEATLRRRLAREGTSMSRLLLEVRLCNAMMLLQASDDYVGQIALASGFANHAHFSRLFKVRFGITPSQLRDPEAAAA</sequence>
<dbReference type="EMBL" id="WWCS01000022">
    <property type="protein sequence ID" value="MYN42568.1"/>
    <property type="molecule type" value="Genomic_DNA"/>
</dbReference>
<dbReference type="SUPFAM" id="SSF46689">
    <property type="entry name" value="Homeodomain-like"/>
    <property type="match status" value="1"/>
</dbReference>
<feature type="domain" description="HTH araC/xylS-type" evidence="4">
    <location>
        <begin position="193"/>
        <end position="290"/>
    </location>
</feature>
<keyword evidence="3" id="KW-0804">Transcription</keyword>
<keyword evidence="2" id="KW-0238">DNA-binding</keyword>
<dbReference type="Gene3D" id="1.10.10.60">
    <property type="entry name" value="Homeodomain-like"/>
    <property type="match status" value="1"/>
</dbReference>
<dbReference type="RefSeq" id="WP_161047468.1">
    <property type="nucleotide sequence ID" value="NZ_WWCS01000022.1"/>
</dbReference>
<evidence type="ECO:0000256" key="3">
    <source>
        <dbReference type="ARBA" id="ARBA00023163"/>
    </source>
</evidence>
<dbReference type="InterPro" id="IPR018060">
    <property type="entry name" value="HTH_AraC"/>
</dbReference>
<dbReference type="PRINTS" id="PR00032">
    <property type="entry name" value="HTHARAC"/>
</dbReference>
<evidence type="ECO:0000256" key="2">
    <source>
        <dbReference type="ARBA" id="ARBA00023125"/>
    </source>
</evidence>
<dbReference type="PANTHER" id="PTHR47894:SF4">
    <property type="entry name" value="HTH-TYPE TRANSCRIPTIONAL REGULATOR GADX"/>
    <property type="match status" value="1"/>
</dbReference>